<name>A0ABP9QZJ2_9PSEU</name>
<protein>
    <recommendedName>
        <fullName evidence="3">DUF4288 domain-containing protein</fullName>
    </recommendedName>
</protein>
<evidence type="ECO:0000313" key="2">
    <source>
        <dbReference type="Proteomes" id="UP001428817"/>
    </source>
</evidence>
<organism evidence="1 2">
    <name type="scientific">Pseudonocardia eucalypti</name>
    <dbReference type="NCBI Taxonomy" id="648755"/>
    <lineage>
        <taxon>Bacteria</taxon>
        <taxon>Bacillati</taxon>
        <taxon>Actinomycetota</taxon>
        <taxon>Actinomycetes</taxon>
        <taxon>Pseudonocardiales</taxon>
        <taxon>Pseudonocardiaceae</taxon>
        <taxon>Pseudonocardia</taxon>
    </lineage>
</organism>
<dbReference type="Pfam" id="PF14119">
    <property type="entry name" value="DUF4288"/>
    <property type="match status" value="1"/>
</dbReference>
<dbReference type="InterPro" id="IPR025630">
    <property type="entry name" value="DUF4288"/>
</dbReference>
<comment type="caution">
    <text evidence="1">The sequence shown here is derived from an EMBL/GenBank/DDBJ whole genome shotgun (WGS) entry which is preliminary data.</text>
</comment>
<dbReference type="Proteomes" id="UP001428817">
    <property type="component" value="Unassembled WGS sequence"/>
</dbReference>
<gene>
    <name evidence="1" type="ORF">GCM10023321_65580</name>
</gene>
<evidence type="ECO:0008006" key="3">
    <source>
        <dbReference type="Google" id="ProtNLM"/>
    </source>
</evidence>
<reference evidence="2" key="1">
    <citation type="journal article" date="2019" name="Int. J. Syst. Evol. Microbiol.">
        <title>The Global Catalogue of Microorganisms (GCM) 10K type strain sequencing project: providing services to taxonomists for standard genome sequencing and annotation.</title>
        <authorList>
            <consortium name="The Broad Institute Genomics Platform"/>
            <consortium name="The Broad Institute Genome Sequencing Center for Infectious Disease"/>
            <person name="Wu L."/>
            <person name="Ma J."/>
        </authorList>
    </citation>
    <scope>NUCLEOTIDE SEQUENCE [LARGE SCALE GENOMIC DNA]</scope>
    <source>
        <strain evidence="2">JCM 18303</strain>
    </source>
</reference>
<sequence length="98" mass="11086">MFESSSPSPGYRPLYREDIALVYAEGHERAVERARAHGLAQECTVYNDLGEAITLRLIEVVDVNEPLDEDLGGGTADLYARHFYDLDAWRRVETSLDQ</sequence>
<evidence type="ECO:0000313" key="1">
    <source>
        <dbReference type="EMBL" id="GAA5169643.1"/>
    </source>
</evidence>
<accession>A0ABP9QZJ2</accession>
<keyword evidence="2" id="KW-1185">Reference proteome</keyword>
<dbReference type="EMBL" id="BAABJP010000043">
    <property type="protein sequence ID" value="GAA5169643.1"/>
    <property type="molecule type" value="Genomic_DNA"/>
</dbReference>
<proteinExistence type="predicted"/>